<dbReference type="PANTHER" id="PTHR42681">
    <property type="entry name" value="MALONYL-COA-ACYL CARRIER PROTEIN TRANSACYLASE, MITOCHONDRIAL"/>
    <property type="match status" value="1"/>
</dbReference>
<comment type="catalytic activity">
    <reaction evidence="5 6">
        <text>holo-[ACP] + malonyl-CoA = malonyl-[ACP] + CoA</text>
        <dbReference type="Rhea" id="RHEA:41792"/>
        <dbReference type="Rhea" id="RHEA-COMP:9623"/>
        <dbReference type="Rhea" id="RHEA-COMP:9685"/>
        <dbReference type="ChEBI" id="CHEBI:57287"/>
        <dbReference type="ChEBI" id="CHEBI:57384"/>
        <dbReference type="ChEBI" id="CHEBI:64479"/>
        <dbReference type="ChEBI" id="CHEBI:78449"/>
        <dbReference type="EC" id="2.3.1.39"/>
    </reaction>
</comment>
<keyword evidence="10" id="KW-1185">Reference proteome</keyword>
<dbReference type="SUPFAM" id="SSF52151">
    <property type="entry name" value="FabD/lysophospholipase-like"/>
    <property type="match status" value="1"/>
</dbReference>
<dbReference type="Proteomes" id="UP000004088">
    <property type="component" value="Unassembled WGS sequence"/>
</dbReference>
<dbReference type="AlphaFoldDB" id="F0EW07"/>
<dbReference type="NCBIfam" id="TIGR00128">
    <property type="entry name" value="fabD"/>
    <property type="match status" value="1"/>
</dbReference>
<feature type="active site" evidence="7">
    <location>
        <position position="102"/>
    </location>
</feature>
<dbReference type="InterPro" id="IPR024925">
    <property type="entry name" value="Malonyl_CoA-ACP_transAc"/>
</dbReference>
<dbReference type="PIRSF" id="PIRSF000446">
    <property type="entry name" value="Mct"/>
    <property type="match status" value="1"/>
</dbReference>
<keyword evidence="3 6" id="KW-0808">Transferase</keyword>
<dbReference type="PANTHER" id="PTHR42681:SF1">
    <property type="entry name" value="MALONYL-COA-ACYL CARRIER PROTEIN TRANSACYLASE, MITOCHONDRIAL"/>
    <property type="match status" value="1"/>
</dbReference>
<evidence type="ECO:0000313" key="9">
    <source>
        <dbReference type="EMBL" id="EGC18516.1"/>
    </source>
</evidence>
<accession>F0EW07</accession>
<evidence type="ECO:0000256" key="1">
    <source>
        <dbReference type="ARBA" id="ARBA00013258"/>
    </source>
</evidence>
<evidence type="ECO:0000256" key="6">
    <source>
        <dbReference type="PIRNR" id="PIRNR000446"/>
    </source>
</evidence>
<dbReference type="FunFam" id="3.30.70.250:FF:000001">
    <property type="entry name" value="Malonyl CoA-acyl carrier protein transacylase"/>
    <property type="match status" value="1"/>
</dbReference>
<dbReference type="HOGENOM" id="CLU_030558_0_1_4"/>
<dbReference type="Gene3D" id="3.40.366.10">
    <property type="entry name" value="Malonyl-Coenzyme A Acyl Carrier Protein, domain 2"/>
    <property type="match status" value="1"/>
</dbReference>
<evidence type="ECO:0000256" key="7">
    <source>
        <dbReference type="PIRSR" id="PIRSR000446-1"/>
    </source>
</evidence>
<dbReference type="SMART" id="SM00827">
    <property type="entry name" value="PKS_AT"/>
    <property type="match status" value="1"/>
</dbReference>
<dbReference type="SUPFAM" id="SSF55048">
    <property type="entry name" value="Probable ACP-binding domain of malonyl-CoA ACP transacylase"/>
    <property type="match status" value="1"/>
</dbReference>
<keyword evidence="4 6" id="KW-0012">Acyltransferase</keyword>
<proteinExistence type="inferred from homology"/>
<reference evidence="9 10" key="1">
    <citation type="submission" date="2011-01" db="EMBL/GenBank/DDBJ databases">
        <authorList>
            <person name="Muzny D."/>
            <person name="Qin X."/>
            <person name="Deng J."/>
            <person name="Jiang H."/>
            <person name="Liu Y."/>
            <person name="Qu J."/>
            <person name="Song X.-Z."/>
            <person name="Zhang L."/>
            <person name="Thornton R."/>
            <person name="Coyle M."/>
            <person name="Francisco L."/>
            <person name="Jackson L."/>
            <person name="Javaid M."/>
            <person name="Korchina V."/>
            <person name="Kovar C."/>
            <person name="Mata R."/>
            <person name="Mathew T."/>
            <person name="Ngo R."/>
            <person name="Nguyen L."/>
            <person name="Nguyen N."/>
            <person name="Okwuonu G."/>
            <person name="Ongeri F."/>
            <person name="Pham C."/>
            <person name="Simmons D."/>
            <person name="Wilczek-Boney K."/>
            <person name="Hale W."/>
            <person name="Jakkamsetti A."/>
            <person name="Pham P."/>
            <person name="Ruth R."/>
            <person name="San Lucas F."/>
            <person name="Warren J."/>
            <person name="Zhang J."/>
            <person name="Zhao Z."/>
            <person name="Zhou C."/>
            <person name="Zhu D."/>
            <person name="Lee S."/>
            <person name="Bess C."/>
            <person name="Blankenburg K."/>
            <person name="Forbes L."/>
            <person name="Fu Q."/>
            <person name="Gubbala S."/>
            <person name="Hirani K."/>
            <person name="Jayaseelan J.C."/>
            <person name="Lara F."/>
            <person name="Munidasa M."/>
            <person name="Palculict T."/>
            <person name="Patil S."/>
            <person name="Pu L.-L."/>
            <person name="Saada N."/>
            <person name="Tang L."/>
            <person name="Weissenberger G."/>
            <person name="Zhu Y."/>
            <person name="Hemphill L."/>
            <person name="Shang Y."/>
            <person name="Youmans B."/>
            <person name="Ayvaz T."/>
            <person name="Ross M."/>
            <person name="Santibanez J."/>
            <person name="Aqrawi P."/>
            <person name="Gross S."/>
            <person name="Joshi V."/>
            <person name="Fowler G."/>
            <person name="Nazareth L."/>
            <person name="Reid J."/>
            <person name="Worley K."/>
            <person name="Petrosino J."/>
            <person name="Highlander S."/>
            <person name="Gibbs R."/>
        </authorList>
    </citation>
    <scope>NUCLEOTIDE SEQUENCE [LARGE SCALE GENOMIC DNA]</scope>
    <source>
        <strain evidence="9 10">ATCC 33394</strain>
    </source>
</reference>
<dbReference type="STRING" id="888741.HMPREF9098_0041"/>
<feature type="active site" evidence="7">
    <location>
        <position position="211"/>
    </location>
</feature>
<evidence type="ECO:0000256" key="3">
    <source>
        <dbReference type="ARBA" id="ARBA00022679"/>
    </source>
</evidence>
<name>F0EW07_9NEIS</name>
<dbReference type="InterPro" id="IPR001227">
    <property type="entry name" value="Ac_transferase_dom_sf"/>
</dbReference>
<evidence type="ECO:0000313" key="10">
    <source>
        <dbReference type="Proteomes" id="UP000004088"/>
    </source>
</evidence>
<evidence type="ECO:0000256" key="4">
    <source>
        <dbReference type="ARBA" id="ARBA00023315"/>
    </source>
</evidence>
<dbReference type="EC" id="2.3.1.39" evidence="1 6"/>
<dbReference type="GO" id="GO:0005829">
    <property type="term" value="C:cytosol"/>
    <property type="evidence" value="ECO:0007669"/>
    <property type="project" value="TreeGrafter"/>
</dbReference>
<dbReference type="EMBL" id="AEWV01000002">
    <property type="protein sequence ID" value="EGC18516.1"/>
    <property type="molecule type" value="Genomic_DNA"/>
</dbReference>
<protein>
    <recommendedName>
        <fullName evidence="2 6">Malonyl CoA-acyl carrier protein transacylase</fullName>
        <ecNumber evidence="1 6">2.3.1.39</ecNumber>
    </recommendedName>
</protein>
<dbReference type="InterPro" id="IPR050858">
    <property type="entry name" value="Mal-CoA-ACP_Trans/PKS_FabD"/>
</dbReference>
<dbReference type="GO" id="GO:0004314">
    <property type="term" value="F:[acyl-carrier-protein] S-malonyltransferase activity"/>
    <property type="evidence" value="ECO:0007669"/>
    <property type="project" value="UniProtKB-EC"/>
</dbReference>
<dbReference type="InterPro" id="IPR004410">
    <property type="entry name" value="Malonyl_CoA-ACP_transAc_FabD"/>
</dbReference>
<dbReference type="Gene3D" id="3.30.70.250">
    <property type="entry name" value="Malonyl-CoA ACP transacylase, ACP-binding"/>
    <property type="match status" value="1"/>
</dbReference>
<organism evidence="9 10">
    <name type="scientific">Kingella denitrificans ATCC 33394</name>
    <dbReference type="NCBI Taxonomy" id="888741"/>
    <lineage>
        <taxon>Bacteria</taxon>
        <taxon>Pseudomonadati</taxon>
        <taxon>Pseudomonadota</taxon>
        <taxon>Betaproteobacteria</taxon>
        <taxon>Neisseriales</taxon>
        <taxon>Neisseriaceae</taxon>
        <taxon>Kingella</taxon>
    </lineage>
</organism>
<dbReference type="InterPro" id="IPR014043">
    <property type="entry name" value="Acyl_transferase_dom"/>
</dbReference>
<comment type="caution">
    <text evidence="9">The sequence shown here is derived from an EMBL/GenBank/DDBJ whole genome shotgun (WGS) entry which is preliminary data.</text>
</comment>
<sequence length="322" mass="33768">MIAPFQTTEGSAMPFAFFFPGQGSQSLNMMSGFDGVSVVRDTFAEASDALGQDLWAMMNGEDAELIGQTVNTQPLMLAAGVATYRAYLAAGGKMPDVAAGHSLGEYTALVAAGSLHFADAVRLVRRRAELMQSAVPQGVGAMAAILGLDDDVVRQVCAAAEQGEVCEAVNFNSVGQVVIAGNTAAVERAMQAAKEAGAKRALPLPVSVPSHCRLMQPAAEKLAATLDEVDVQPPRIRVIHNADVAAHAEPAQIKDALVRQLYSPVRWTETVQLLVREGITQSAECGPGKVLAGLAKRIDKEAACTALVSQSSVEEFIAAHAQ</sequence>
<comment type="similarity">
    <text evidence="6">Belongs to the fabD family.</text>
</comment>
<dbReference type="Pfam" id="PF00698">
    <property type="entry name" value="Acyl_transf_1"/>
    <property type="match status" value="1"/>
</dbReference>
<gene>
    <name evidence="9" type="primary">fabD</name>
    <name evidence="9" type="ORF">HMPREF9098_0041</name>
</gene>
<dbReference type="GO" id="GO:0006633">
    <property type="term" value="P:fatty acid biosynthetic process"/>
    <property type="evidence" value="ECO:0007669"/>
    <property type="project" value="TreeGrafter"/>
</dbReference>
<evidence type="ECO:0000259" key="8">
    <source>
        <dbReference type="SMART" id="SM00827"/>
    </source>
</evidence>
<dbReference type="InterPro" id="IPR016035">
    <property type="entry name" value="Acyl_Trfase/lysoPLipase"/>
</dbReference>
<feature type="domain" description="Malonyl-CoA:ACP transacylase (MAT)" evidence="8">
    <location>
        <begin position="18"/>
        <end position="312"/>
    </location>
</feature>
<evidence type="ECO:0000256" key="5">
    <source>
        <dbReference type="ARBA" id="ARBA00048462"/>
    </source>
</evidence>
<evidence type="ECO:0000256" key="2">
    <source>
        <dbReference type="ARBA" id="ARBA00018953"/>
    </source>
</evidence>
<dbReference type="InterPro" id="IPR016036">
    <property type="entry name" value="Malonyl_transacylase_ACP-bd"/>
</dbReference>